<evidence type="ECO:0000256" key="7">
    <source>
        <dbReference type="ARBA" id="ARBA00022918"/>
    </source>
</evidence>
<feature type="domain" description="Integrase zinc-binding" evidence="12">
    <location>
        <begin position="907"/>
        <end position="961"/>
    </location>
</feature>
<evidence type="ECO:0000256" key="4">
    <source>
        <dbReference type="ARBA" id="ARBA00022722"/>
    </source>
</evidence>
<dbReference type="CDD" id="cd00303">
    <property type="entry name" value="retropepsin_like"/>
    <property type="match status" value="1"/>
</dbReference>
<dbReference type="InterPro" id="IPR012337">
    <property type="entry name" value="RNaseH-like_sf"/>
</dbReference>
<dbReference type="CDD" id="cd09274">
    <property type="entry name" value="RNase_HI_RT_Ty3"/>
    <property type="match status" value="1"/>
</dbReference>
<dbReference type="FunFam" id="3.30.70.270:FF:000003">
    <property type="entry name" value="Transposon Ty3-G Gag-Pol polyprotein"/>
    <property type="match status" value="1"/>
</dbReference>
<dbReference type="Proteomes" id="UP000694918">
    <property type="component" value="Unplaced"/>
</dbReference>
<feature type="domain" description="Retrotransposon gag" evidence="10">
    <location>
        <begin position="139"/>
        <end position="198"/>
    </location>
</feature>
<dbReference type="GeneID" id="105117265"/>
<keyword evidence="5" id="KW-0255">Endonuclease</keyword>
<evidence type="ECO:0000259" key="9">
    <source>
        <dbReference type="Pfam" id="PF00078"/>
    </source>
</evidence>
<dbReference type="PANTHER" id="PTHR37984:SF5">
    <property type="entry name" value="PROTEIN NYNRIN-LIKE"/>
    <property type="match status" value="1"/>
</dbReference>
<dbReference type="InterPro" id="IPR050951">
    <property type="entry name" value="Retrovirus_Pol_polyprotein"/>
</dbReference>
<dbReference type="InterPro" id="IPR000477">
    <property type="entry name" value="RT_dom"/>
</dbReference>
<dbReference type="Gene3D" id="2.40.70.10">
    <property type="entry name" value="Acid Proteases"/>
    <property type="match status" value="1"/>
</dbReference>
<dbReference type="InterPro" id="IPR043502">
    <property type="entry name" value="DNA/RNA_pol_sf"/>
</dbReference>
<evidence type="ECO:0000313" key="14">
    <source>
        <dbReference type="RefSeq" id="XP_011013173.1"/>
    </source>
</evidence>
<dbReference type="Pfam" id="PF03732">
    <property type="entry name" value="Retrotrans_gag"/>
    <property type="match status" value="1"/>
</dbReference>
<evidence type="ECO:0000259" key="11">
    <source>
        <dbReference type="Pfam" id="PF17917"/>
    </source>
</evidence>
<reference evidence="14" key="1">
    <citation type="submission" date="2025-08" db="UniProtKB">
        <authorList>
            <consortium name="RefSeq"/>
        </authorList>
    </citation>
    <scope>IDENTIFICATION</scope>
</reference>
<evidence type="ECO:0000256" key="5">
    <source>
        <dbReference type="ARBA" id="ARBA00022759"/>
    </source>
</evidence>
<dbReference type="KEGG" id="peu:105117265"/>
<dbReference type="Pfam" id="PF17917">
    <property type="entry name" value="RT_RNaseH"/>
    <property type="match status" value="1"/>
</dbReference>
<proteinExistence type="predicted"/>
<feature type="compositionally biased region" description="Polar residues" evidence="8">
    <location>
        <begin position="60"/>
        <end position="87"/>
    </location>
</feature>
<keyword evidence="3" id="KW-0548">Nucleotidyltransferase</keyword>
<dbReference type="Pfam" id="PF17921">
    <property type="entry name" value="Integrase_H2C2"/>
    <property type="match status" value="1"/>
</dbReference>
<protein>
    <recommendedName>
        <fullName evidence="1">RNA-directed DNA polymerase</fullName>
        <ecNumber evidence="1">2.7.7.49</ecNumber>
    </recommendedName>
</protein>
<evidence type="ECO:0000256" key="8">
    <source>
        <dbReference type="SAM" id="MobiDB-lite"/>
    </source>
</evidence>
<dbReference type="PANTHER" id="PTHR37984">
    <property type="entry name" value="PROTEIN CBG26694"/>
    <property type="match status" value="1"/>
</dbReference>
<keyword evidence="6" id="KW-0378">Hydrolase</keyword>
<keyword evidence="4" id="KW-0540">Nuclease</keyword>
<evidence type="ECO:0000256" key="1">
    <source>
        <dbReference type="ARBA" id="ARBA00012493"/>
    </source>
</evidence>
<sequence>MVCTRQGTRTEPPSLDRRGGNQGAQGWQDEDPLDDTTSHAPVVPPETLQGEAAVVGDGGRSNQTEEVSPVATAQQERSEAQPSTIPTSVPPQYVDPGLLVQIVKAVMEGMAEIAGRWIRKVEKTMVQISIPEGLRVNCATQLLSDRAMTWWETVQLRCATETLTWSDFKTEFENQFYSRYHRKVKEQELLASRQGDMSDLRQGLIALRFKSVRELIEAAQALEACIGEGQGGYHGIGKKRDGDVFSSRPPLPKKGKSGVFEQYKKKGSLKLPPHQQSSGRVMVGWLRSRESSSTGTGDRKGIDYPFCMKCGQKHPGDCSVSPGRCFEEVRAASDVVAGTLLLTDFNVHVLFDPGATHSFITKRIVTKLRKGVEKVEKGFLIGTPMGNMVETNIVYVNVGVSISGYETKVDLIPLELHDFDIIIGMNWLSKDKALIDCYAKTVTFQTPKGERMIFEGEIILKPIALISVVTAQKLLRKGCIGYLVYILNCDDEGPRLKDILVVKEFPDVFPEELPGLPPEREVLPFELTNVIALFMDLMNRVFQPYLDKFVVVFIDDILVYSNSFEEHEEHLRQTLQTLRDHRLYAKLSKCEFWLKRVTFLGHVISAEGVFVDPQKVEAVLKWERLTSVTIIHNFVGLARYYQRFIKAFSLIATPLTQLTRKNKKWVWLEECEKSFQEFKRRLTTTSVLSLPSGTEGFVVYSDASGKGLGCVLMQHGKVITYTSRQLKTHEVNYPVHDLELAAVVFALRIWRHYLYGSQTQIFTDHKSLKYLMSQKELNMRQKRWIELIKDYDYTIEYHPGKANVAADALSRKNKATLGRLIMGKERQLAELKEMGVDLDINVGGGLVALLLVRPTYWEQILHAQFHDKEGCKIRKNVEARIEMKFRVADDGSLMMGQRLYVPSDEIVKRMVLQEAHESRFSIHPGSTKMYRDLKHLYWWPNMKREIAKYVFKYGICQHVKVEHQRPTGSLQPLQIPEWKWEMITMDFVSGFPKRRKGNDAIWVIIDRLTKSALFLPIKMTDSVDKLAKIYINEVVRLHRIPVSIVSDRDPRLDMSTAFHPQTDDQLERIIQVLEDLLRACVLEFGGNWEEHMALVEFTYNNSHQAIIGMAPYEALYGRRCRTPLCWEEIGDRKLYGAELVQVTTKKVRTIKDRIKAAHDRQKKYANVRRRPLEFSTGDQRVGPVAYKVDLPPQLAKEVKELRSKKIPIVKILWRNAQVEEETWEREAEMRKKYPNLFELPVFATDFCIDSDAVSAADFYICSEAVFAADFCIESDAASDADFCICSEAVFATDFSIGSDAVSAADFCICSKAVSAAHFCINSDAVFVVDFCICSEALLAVDFCIGSDA</sequence>
<dbReference type="InterPro" id="IPR036397">
    <property type="entry name" value="RNaseH_sf"/>
</dbReference>
<feature type="domain" description="Reverse transcriptase" evidence="9">
    <location>
        <begin position="518"/>
        <end position="604"/>
    </location>
</feature>
<organism evidence="13 14">
    <name type="scientific">Populus euphratica</name>
    <name type="common">Euphrates poplar</name>
    <dbReference type="NCBI Taxonomy" id="75702"/>
    <lineage>
        <taxon>Eukaryota</taxon>
        <taxon>Viridiplantae</taxon>
        <taxon>Streptophyta</taxon>
        <taxon>Embryophyta</taxon>
        <taxon>Tracheophyta</taxon>
        <taxon>Spermatophyta</taxon>
        <taxon>Magnoliopsida</taxon>
        <taxon>eudicotyledons</taxon>
        <taxon>Gunneridae</taxon>
        <taxon>Pentapetalae</taxon>
        <taxon>rosids</taxon>
        <taxon>fabids</taxon>
        <taxon>Malpighiales</taxon>
        <taxon>Salicaceae</taxon>
        <taxon>Saliceae</taxon>
        <taxon>Populus</taxon>
    </lineage>
</organism>
<evidence type="ECO:0000256" key="3">
    <source>
        <dbReference type="ARBA" id="ARBA00022695"/>
    </source>
</evidence>
<dbReference type="CDD" id="cd01647">
    <property type="entry name" value="RT_LTR"/>
    <property type="match status" value="1"/>
</dbReference>
<evidence type="ECO:0000313" key="13">
    <source>
        <dbReference type="Proteomes" id="UP000694918"/>
    </source>
</evidence>
<dbReference type="GO" id="GO:0016787">
    <property type="term" value="F:hydrolase activity"/>
    <property type="evidence" value="ECO:0007669"/>
    <property type="project" value="UniProtKB-KW"/>
</dbReference>
<evidence type="ECO:0000259" key="10">
    <source>
        <dbReference type="Pfam" id="PF03732"/>
    </source>
</evidence>
<dbReference type="FunFam" id="3.30.70.270:FF:000020">
    <property type="entry name" value="Transposon Tf2-6 polyprotein-like Protein"/>
    <property type="match status" value="1"/>
</dbReference>
<dbReference type="InterPro" id="IPR041373">
    <property type="entry name" value="RT_RNaseH"/>
</dbReference>
<dbReference type="Gene3D" id="3.30.70.270">
    <property type="match status" value="2"/>
</dbReference>
<dbReference type="Pfam" id="PF08284">
    <property type="entry name" value="RVP_2"/>
    <property type="match status" value="1"/>
</dbReference>
<feature type="domain" description="Reverse transcriptase RNase H-like" evidence="11">
    <location>
        <begin position="696"/>
        <end position="791"/>
    </location>
</feature>
<dbReference type="SUPFAM" id="SSF56672">
    <property type="entry name" value="DNA/RNA polymerases"/>
    <property type="match status" value="1"/>
</dbReference>
<dbReference type="GO" id="GO:0003964">
    <property type="term" value="F:RNA-directed DNA polymerase activity"/>
    <property type="evidence" value="ECO:0007669"/>
    <property type="project" value="UniProtKB-KW"/>
</dbReference>
<dbReference type="SUPFAM" id="SSF50630">
    <property type="entry name" value="Acid proteases"/>
    <property type="match status" value="1"/>
</dbReference>
<gene>
    <name evidence="14" type="primary">LOC105117265</name>
</gene>
<dbReference type="InterPro" id="IPR043128">
    <property type="entry name" value="Rev_trsase/Diguanyl_cyclase"/>
</dbReference>
<dbReference type="InterPro" id="IPR021109">
    <property type="entry name" value="Peptidase_aspartic_dom_sf"/>
</dbReference>
<dbReference type="Gene3D" id="1.10.340.70">
    <property type="match status" value="1"/>
</dbReference>
<evidence type="ECO:0000259" key="12">
    <source>
        <dbReference type="Pfam" id="PF17921"/>
    </source>
</evidence>
<dbReference type="EC" id="2.7.7.49" evidence="1"/>
<evidence type="ECO:0000256" key="6">
    <source>
        <dbReference type="ARBA" id="ARBA00022801"/>
    </source>
</evidence>
<keyword evidence="2" id="KW-0808">Transferase</keyword>
<dbReference type="RefSeq" id="XP_011013173.1">
    <property type="nucleotide sequence ID" value="XM_011014871.1"/>
</dbReference>
<feature type="region of interest" description="Disordered" evidence="8">
    <location>
        <begin position="1"/>
        <end position="89"/>
    </location>
</feature>
<evidence type="ECO:0000256" key="2">
    <source>
        <dbReference type="ARBA" id="ARBA00022679"/>
    </source>
</evidence>
<feature type="compositionally biased region" description="Polar residues" evidence="8">
    <location>
        <begin position="1"/>
        <end position="11"/>
    </location>
</feature>
<dbReference type="InterPro" id="IPR041588">
    <property type="entry name" value="Integrase_H2C2"/>
</dbReference>
<feature type="non-terminal residue" evidence="14">
    <location>
        <position position="1348"/>
    </location>
</feature>
<dbReference type="GO" id="GO:0003676">
    <property type="term" value="F:nucleic acid binding"/>
    <property type="evidence" value="ECO:0007669"/>
    <property type="project" value="InterPro"/>
</dbReference>
<name>A0AAJ6TL95_POPEU</name>
<dbReference type="SUPFAM" id="SSF53098">
    <property type="entry name" value="Ribonuclease H-like"/>
    <property type="match status" value="1"/>
</dbReference>
<dbReference type="Gene3D" id="3.30.420.10">
    <property type="entry name" value="Ribonuclease H-like superfamily/Ribonuclease H"/>
    <property type="match status" value="1"/>
</dbReference>
<accession>A0AAJ6TL95</accession>
<dbReference type="Pfam" id="PF00078">
    <property type="entry name" value="RVT_1"/>
    <property type="match status" value="1"/>
</dbReference>
<keyword evidence="7" id="KW-0695">RNA-directed DNA polymerase</keyword>
<keyword evidence="13" id="KW-1185">Reference proteome</keyword>
<dbReference type="InterPro" id="IPR005162">
    <property type="entry name" value="Retrotrans_gag_dom"/>
</dbReference>
<dbReference type="GO" id="GO:0004519">
    <property type="term" value="F:endonuclease activity"/>
    <property type="evidence" value="ECO:0007669"/>
    <property type="project" value="UniProtKB-KW"/>
</dbReference>